<organism evidence="2 3">
    <name type="scientific">Athelia psychrophila</name>
    <dbReference type="NCBI Taxonomy" id="1759441"/>
    <lineage>
        <taxon>Eukaryota</taxon>
        <taxon>Fungi</taxon>
        <taxon>Dikarya</taxon>
        <taxon>Basidiomycota</taxon>
        <taxon>Agaricomycotina</taxon>
        <taxon>Agaricomycetes</taxon>
        <taxon>Agaricomycetidae</taxon>
        <taxon>Atheliales</taxon>
        <taxon>Atheliaceae</taxon>
        <taxon>Athelia</taxon>
    </lineage>
</organism>
<feature type="transmembrane region" description="Helical" evidence="1">
    <location>
        <begin position="20"/>
        <end position="39"/>
    </location>
</feature>
<gene>
    <name evidence="2" type="ORF">FIBSPDRAFT_65889</name>
</gene>
<proteinExistence type="predicted"/>
<evidence type="ECO:0000313" key="3">
    <source>
        <dbReference type="Proteomes" id="UP000076532"/>
    </source>
</evidence>
<accession>A0A167SY63</accession>
<name>A0A167SY63_9AGAM</name>
<dbReference type="EMBL" id="KV418652">
    <property type="protein sequence ID" value="KZP02366.1"/>
    <property type="molecule type" value="Genomic_DNA"/>
</dbReference>
<evidence type="ECO:0000256" key="1">
    <source>
        <dbReference type="SAM" id="Phobius"/>
    </source>
</evidence>
<feature type="transmembrane region" description="Helical" evidence="1">
    <location>
        <begin position="111"/>
        <end position="132"/>
    </location>
</feature>
<evidence type="ECO:0000313" key="2">
    <source>
        <dbReference type="EMBL" id="KZP02366.1"/>
    </source>
</evidence>
<keyword evidence="1" id="KW-0472">Membrane</keyword>
<dbReference type="AlphaFoldDB" id="A0A167SY63"/>
<feature type="transmembrane region" description="Helical" evidence="1">
    <location>
        <begin position="51"/>
        <end position="73"/>
    </location>
</feature>
<keyword evidence="1" id="KW-0812">Transmembrane</keyword>
<sequence length="133" mass="14878">MYQLVEQNWQLPGVRTITWAYSIFAIVNVVLFLVAYSNYSTEKNQYEKRVVIWPLILLAALITVASYTLSAYANWVIAVILNDIDGVPKALADAAHFAWQSGFTVTLITSISHFAGSSLSSCLDIFIAFMMFN</sequence>
<protein>
    <submittedName>
        <fullName evidence="2">Uncharacterized protein</fullName>
    </submittedName>
</protein>
<keyword evidence="1" id="KW-1133">Transmembrane helix</keyword>
<dbReference type="Proteomes" id="UP000076532">
    <property type="component" value="Unassembled WGS sequence"/>
</dbReference>
<reference evidence="2 3" key="1">
    <citation type="journal article" date="2016" name="Mol. Biol. Evol.">
        <title>Comparative Genomics of Early-Diverging Mushroom-Forming Fungi Provides Insights into the Origins of Lignocellulose Decay Capabilities.</title>
        <authorList>
            <person name="Nagy L.G."/>
            <person name="Riley R."/>
            <person name="Tritt A."/>
            <person name="Adam C."/>
            <person name="Daum C."/>
            <person name="Floudas D."/>
            <person name="Sun H."/>
            <person name="Yadav J.S."/>
            <person name="Pangilinan J."/>
            <person name="Larsson K.H."/>
            <person name="Matsuura K."/>
            <person name="Barry K."/>
            <person name="Labutti K."/>
            <person name="Kuo R."/>
            <person name="Ohm R.A."/>
            <person name="Bhattacharya S.S."/>
            <person name="Shirouzu T."/>
            <person name="Yoshinaga Y."/>
            <person name="Martin F.M."/>
            <person name="Grigoriev I.V."/>
            <person name="Hibbett D.S."/>
        </authorList>
    </citation>
    <scope>NUCLEOTIDE SEQUENCE [LARGE SCALE GENOMIC DNA]</scope>
    <source>
        <strain evidence="2 3">CBS 109695</strain>
    </source>
</reference>
<keyword evidence="3" id="KW-1185">Reference proteome</keyword>